<comment type="caution">
    <text evidence="1">The sequence shown here is derived from an EMBL/GenBank/DDBJ whole genome shotgun (WGS) entry which is preliminary data.</text>
</comment>
<protein>
    <submittedName>
        <fullName evidence="1">Uncharacterized protein</fullName>
    </submittedName>
</protein>
<accession>A0A396IZ69</accession>
<dbReference type="Proteomes" id="UP000265566">
    <property type="component" value="Chromosome 3"/>
</dbReference>
<organism evidence="1">
    <name type="scientific">Medicago truncatula</name>
    <name type="common">Barrel medic</name>
    <name type="synonym">Medicago tribuloides</name>
    <dbReference type="NCBI Taxonomy" id="3880"/>
    <lineage>
        <taxon>Eukaryota</taxon>
        <taxon>Viridiplantae</taxon>
        <taxon>Streptophyta</taxon>
        <taxon>Embryophyta</taxon>
        <taxon>Tracheophyta</taxon>
        <taxon>Spermatophyta</taxon>
        <taxon>Magnoliopsida</taxon>
        <taxon>eudicotyledons</taxon>
        <taxon>Gunneridae</taxon>
        <taxon>Pentapetalae</taxon>
        <taxon>rosids</taxon>
        <taxon>fabids</taxon>
        <taxon>Fabales</taxon>
        <taxon>Fabaceae</taxon>
        <taxon>Papilionoideae</taxon>
        <taxon>50 kb inversion clade</taxon>
        <taxon>NPAAA clade</taxon>
        <taxon>Hologalegina</taxon>
        <taxon>IRL clade</taxon>
        <taxon>Trifolieae</taxon>
        <taxon>Medicago</taxon>
    </lineage>
</organism>
<proteinExistence type="predicted"/>
<dbReference type="EMBL" id="PSQE01000003">
    <property type="protein sequence ID" value="RHN69405.1"/>
    <property type="molecule type" value="Genomic_DNA"/>
</dbReference>
<dbReference type="Gramene" id="rna17873">
    <property type="protein sequence ID" value="RHN69405.1"/>
    <property type="gene ID" value="gene17873"/>
</dbReference>
<gene>
    <name evidence="1" type="ORF">MtrunA17_Chr3g0124391</name>
</gene>
<name>A0A396IZ69_MEDTR</name>
<sequence>MPFSSNAREIIEIQLKKSKYFLPFFSTFAHFCRIHLPEPTE</sequence>
<evidence type="ECO:0000313" key="1">
    <source>
        <dbReference type="EMBL" id="RHN69405.1"/>
    </source>
</evidence>
<dbReference type="AlphaFoldDB" id="A0A396IZ69"/>
<reference evidence="1" key="1">
    <citation type="journal article" date="2018" name="Nat. Plants">
        <title>Whole-genome landscape of Medicago truncatula symbiotic genes.</title>
        <authorList>
            <person name="Pecrix Y."/>
            <person name="Gamas P."/>
            <person name="Carrere S."/>
        </authorList>
    </citation>
    <scope>NUCLEOTIDE SEQUENCE</scope>
    <source>
        <tissue evidence="1">Leaves</tissue>
    </source>
</reference>